<comment type="caution">
    <text evidence="2">The sequence shown here is derived from an EMBL/GenBank/DDBJ whole genome shotgun (WGS) entry which is preliminary data.</text>
</comment>
<dbReference type="PROSITE" id="PS51257">
    <property type="entry name" value="PROKAR_LIPOPROTEIN"/>
    <property type="match status" value="1"/>
</dbReference>
<evidence type="ECO:0000313" key="3">
    <source>
        <dbReference type="Proteomes" id="UP001200307"/>
    </source>
</evidence>
<dbReference type="Proteomes" id="UP001200307">
    <property type="component" value="Unassembled WGS sequence"/>
</dbReference>
<sequence length="192" mass="21739">MMKKLLFFIYVLALLSSCSLVGKDKQGDNNVVTPVQETMMSNGWELSTPEGGDFDESMGIKPVYGLQDNYFDITIGQGFSVAVKIMSLKEHKCIRYIFVPEGQTVTVNEIPQGKYYLKLAYGNDWMVKTEGNHTLGKFTKNAFYEKSTNIFDFGMKNSTQIVNYKLEINVIDGSVKNNFQTIAINETEFEND</sequence>
<feature type="chain" id="PRO_5043363722" evidence="1">
    <location>
        <begin position="23"/>
        <end position="192"/>
    </location>
</feature>
<keyword evidence="1" id="KW-0732">Signal</keyword>
<dbReference type="EMBL" id="JAJTVO010000005">
    <property type="protein sequence ID" value="MCE4121412.1"/>
    <property type="molecule type" value="Genomic_DNA"/>
</dbReference>
<proteinExistence type="predicted"/>
<accession>A0AAW4YGG0</accession>
<dbReference type="AlphaFoldDB" id="A0AAW4YGG0"/>
<gene>
    <name evidence="2" type="ORF">LYY06_03905</name>
</gene>
<evidence type="ECO:0000256" key="1">
    <source>
        <dbReference type="SAM" id="SignalP"/>
    </source>
</evidence>
<evidence type="ECO:0000313" key="2">
    <source>
        <dbReference type="EMBL" id="MCE4121412.1"/>
    </source>
</evidence>
<protein>
    <submittedName>
        <fullName evidence="2">Uncharacterized protein</fullName>
    </submittedName>
</protein>
<reference evidence="2" key="1">
    <citation type="submission" date="2021-12" db="EMBL/GenBank/DDBJ databases">
        <authorList>
            <person name="Lv X."/>
        </authorList>
    </citation>
    <scope>NUCLEOTIDE SEQUENCE</scope>
    <source>
        <strain evidence="2">HF2106</strain>
    </source>
</reference>
<dbReference type="RefSeq" id="WP_233338725.1">
    <property type="nucleotide sequence ID" value="NZ_JAJTVO010000005.1"/>
</dbReference>
<name>A0AAW4YGG0_9BACT</name>
<feature type="signal peptide" evidence="1">
    <location>
        <begin position="1"/>
        <end position="22"/>
    </location>
</feature>
<organism evidence="2 3">
    <name type="scientific">Segatella copri</name>
    <dbReference type="NCBI Taxonomy" id="165179"/>
    <lineage>
        <taxon>Bacteria</taxon>
        <taxon>Pseudomonadati</taxon>
        <taxon>Bacteroidota</taxon>
        <taxon>Bacteroidia</taxon>
        <taxon>Bacteroidales</taxon>
        <taxon>Prevotellaceae</taxon>
        <taxon>Segatella</taxon>
    </lineage>
</organism>